<feature type="repeat" description="WD" evidence="3">
    <location>
        <begin position="154"/>
        <end position="195"/>
    </location>
</feature>
<feature type="repeat" description="WD" evidence="3">
    <location>
        <begin position="526"/>
        <end position="559"/>
    </location>
</feature>
<dbReference type="Pfam" id="PF00400">
    <property type="entry name" value="WD40"/>
    <property type="match status" value="4"/>
</dbReference>
<dbReference type="EMBL" id="CP155447">
    <property type="protein sequence ID" value="XBH08103.1"/>
    <property type="molecule type" value="Genomic_DNA"/>
</dbReference>
<dbReference type="SMART" id="SM00320">
    <property type="entry name" value="WD40"/>
    <property type="match status" value="6"/>
</dbReference>
<dbReference type="PRINTS" id="PR00320">
    <property type="entry name" value="GPROTEINBRPT"/>
</dbReference>
<name>A0AAU7CSU3_9BACT</name>
<dbReference type="InterPro" id="IPR019775">
    <property type="entry name" value="WD40_repeat_CS"/>
</dbReference>
<dbReference type="PANTHER" id="PTHR19879">
    <property type="entry name" value="TRANSCRIPTION INITIATION FACTOR TFIID"/>
    <property type="match status" value="1"/>
</dbReference>
<evidence type="ECO:0000256" key="2">
    <source>
        <dbReference type="ARBA" id="ARBA00022737"/>
    </source>
</evidence>
<dbReference type="InterPro" id="IPR020472">
    <property type="entry name" value="WD40_PAC1"/>
</dbReference>
<evidence type="ECO:0000256" key="1">
    <source>
        <dbReference type="ARBA" id="ARBA00022574"/>
    </source>
</evidence>
<dbReference type="PANTHER" id="PTHR19879:SF9">
    <property type="entry name" value="TRANSCRIPTION INITIATION FACTOR TFIID SUBUNIT 5"/>
    <property type="match status" value="1"/>
</dbReference>
<feature type="repeat" description="WD" evidence="3">
    <location>
        <begin position="41"/>
        <end position="75"/>
    </location>
</feature>
<proteinExistence type="predicted"/>
<dbReference type="Gene3D" id="2.130.10.10">
    <property type="entry name" value="YVTN repeat-like/Quinoprotein amine dehydrogenase"/>
    <property type="match status" value="4"/>
</dbReference>
<evidence type="ECO:0000313" key="4">
    <source>
        <dbReference type="EMBL" id="XBH08103.1"/>
    </source>
</evidence>
<keyword evidence="1 3" id="KW-0853">WD repeat</keyword>
<dbReference type="SUPFAM" id="SSF50978">
    <property type="entry name" value="WD40 repeat-like"/>
    <property type="match status" value="1"/>
</dbReference>
<keyword evidence="2" id="KW-0677">Repeat</keyword>
<dbReference type="CDD" id="cd00200">
    <property type="entry name" value="WD40"/>
    <property type="match status" value="1"/>
</dbReference>
<sequence>MYRHRWICGGALLLSSAMWGGRAEAQANLGDITQPIPVVNSGGHSAPVRSLIFTAADGSSILSGGMDKVVNVWNLGDPRPRLVQTIRPRIWRGYAGSIYAMALSPAADARGQRILAVAGIGVDSNRGEINFFRYPGLQHGTTGEVDSQLPSGPPRGHGMSVMCLAFDPTGQFLASGSNDATVRIWGLQTRTTTSVLSGHRGPVNALAYTPSGRRLVTGGADGLLNLWDVDRGAIVATARPNPGRQNPQDPAGDAINALVVSPKGNWVVIGRENGDLVRFDLANLANETLLPRGENGQGAVEALAVSHDGNRLVSSVLSHRLARSSDLPSVECDVELRSMPQGAVQSRLARVSNLVNACTFSPDDKRLAFAGGDTQGITIRDLTDLNQAPIELAGQGSSIWDIGFGPDGRTVGYLRSRPEQPGAAPKYEDFDLRGQRVTMFDQGELSRAIPTLDGWKVQPIDPYTLDLLNAQGQGYRLRLDPNTDRRWWSYSFIPKSPGHPLPMLAVGSEVGVIFFRLQDGARTRIYAGHSGPVYTLAPSPDGVWLATGSADQTVRFWRLAGCDTLPPLGARFDTAAGGQVSVAAVEPKSFAEAMDLHVGDQIQKFYVGAKETTELGQLDKAVPNTKLEFVVLRAGKRVELITTKRDAPALSLFPTLDREWVLWTPRGYYDTSAIGDRKYLGWHRNRLAPTESTDYFSFDNFEKELRKPLELDRLLQTADLGAFDPAPGEPAPVRQPEQIVAEDRLPRVEIVGPTRPSFEPLVVGGGAVPIRVRATTEDGVAGRGLISALRVLVDSGKVTELLFDPPVAAVDREVTVNVNPGIHKVSVVAVNSLAKERTNVFEVIAPEPPKPVEEAPPRLVVLTIGADSFGTGDSGLPRIPFATEDARDVGAFLGAPGGSSRFQRVDVRPILGTDATADRIFTAFKTLNEERERGELGQGDTVFVSIDSHFLTLGKDAAIVAADSTLSTAAASSISTTVIAETLGQLADYGCTVMLMLDTLHEKRPAPPQTNRGLNEWARTLYQRNVITMVSSIHGPSQSVVSRGHGAFALGILDSLNVQGRSRLTSEADRPLTLFDFQDRVARNVQGVTNRQQHARCYIPEAIASQTTIFDPPARSQPRRLRAASE</sequence>
<reference evidence="4" key="1">
    <citation type="submission" date="2024-05" db="EMBL/GenBank/DDBJ databases">
        <title>Planctomycetes of the genus Singulisphaera possess chitinolytic capabilities.</title>
        <authorList>
            <person name="Ivanova A."/>
        </authorList>
    </citation>
    <scope>NUCLEOTIDE SEQUENCE</scope>
    <source>
        <strain evidence="4">Ch08T</strain>
    </source>
</reference>
<dbReference type="InterPro" id="IPR036322">
    <property type="entry name" value="WD40_repeat_dom_sf"/>
</dbReference>
<accession>A0AAU7CSU3</accession>
<dbReference type="PROSITE" id="PS50082">
    <property type="entry name" value="WD_REPEATS_2"/>
    <property type="match status" value="4"/>
</dbReference>
<dbReference type="PROSITE" id="PS00678">
    <property type="entry name" value="WD_REPEATS_1"/>
    <property type="match status" value="2"/>
</dbReference>
<protein>
    <submittedName>
        <fullName evidence="4">Uncharacterized protein</fullName>
    </submittedName>
</protein>
<dbReference type="Gene3D" id="2.30.42.10">
    <property type="match status" value="1"/>
</dbReference>
<organism evidence="4">
    <name type="scientific">Singulisphaera sp. Ch08</name>
    <dbReference type="NCBI Taxonomy" id="3120278"/>
    <lineage>
        <taxon>Bacteria</taxon>
        <taxon>Pseudomonadati</taxon>
        <taxon>Planctomycetota</taxon>
        <taxon>Planctomycetia</taxon>
        <taxon>Isosphaerales</taxon>
        <taxon>Isosphaeraceae</taxon>
        <taxon>Singulisphaera</taxon>
    </lineage>
</organism>
<dbReference type="InterPro" id="IPR001680">
    <property type="entry name" value="WD40_rpt"/>
</dbReference>
<dbReference type="AlphaFoldDB" id="A0AAU7CSU3"/>
<dbReference type="RefSeq" id="WP_406700941.1">
    <property type="nucleotide sequence ID" value="NZ_CP155447.1"/>
</dbReference>
<evidence type="ECO:0000256" key="3">
    <source>
        <dbReference type="PROSITE-ProRule" id="PRU00221"/>
    </source>
</evidence>
<feature type="repeat" description="WD" evidence="3">
    <location>
        <begin position="196"/>
        <end position="237"/>
    </location>
</feature>
<dbReference type="PROSITE" id="PS50294">
    <property type="entry name" value="WD_REPEATS_REGION"/>
    <property type="match status" value="4"/>
</dbReference>
<dbReference type="InterPro" id="IPR015943">
    <property type="entry name" value="WD40/YVTN_repeat-like_dom_sf"/>
</dbReference>
<dbReference type="Gene3D" id="3.40.50.1460">
    <property type="match status" value="1"/>
</dbReference>
<dbReference type="InterPro" id="IPR036034">
    <property type="entry name" value="PDZ_sf"/>
</dbReference>
<gene>
    <name evidence="4" type="ORF">V5E97_19305</name>
</gene>